<feature type="region of interest" description="Disordered" evidence="2">
    <location>
        <begin position="23"/>
        <end position="45"/>
    </location>
</feature>
<dbReference type="OMA" id="HNDNESP"/>
<organism evidence="4">
    <name type="scientific">Chaetomium thermophilum (strain DSM 1495 / CBS 144.50 / IMI 039719)</name>
    <name type="common">Thermochaetoides thermophila</name>
    <dbReference type="NCBI Taxonomy" id="759272"/>
    <lineage>
        <taxon>Eukaryota</taxon>
        <taxon>Fungi</taxon>
        <taxon>Dikarya</taxon>
        <taxon>Ascomycota</taxon>
        <taxon>Pezizomycotina</taxon>
        <taxon>Sordariomycetes</taxon>
        <taxon>Sordariomycetidae</taxon>
        <taxon>Sordariales</taxon>
        <taxon>Chaetomiaceae</taxon>
        <taxon>Thermochaetoides</taxon>
    </lineage>
</organism>
<dbReference type="EMBL" id="GL988043">
    <property type="protein sequence ID" value="EGS19726.1"/>
    <property type="molecule type" value="Genomic_DNA"/>
</dbReference>
<dbReference type="OrthoDB" id="4576515at2759"/>
<sequence>MPSPPITSLASPDSKDSVAAIRRDSVASPPPNIRPDSATSTKISSAKANMASDFQPLVAQSGLTEVSSTKSQVVNINTSNNLLQPLDEEPNTPSSTIVEFGDLAHGYVPPAAELVESIHWSYVQRHFESRLRSKHQEKQPSSSSSPPPHNDNESPRTDQNRSEPESELVQVIRNLYQRIAVLQHTEKELLAENQELSRKYIALKQHHDRRARQWNEALRRKETKYEARIADLGQQLLDLAATYPGKLPNILSNEEILSWFDEQDFLWFALARAFAHDDPDRLRKLYPAQLDELVSEVKEFVRLTEDEGLPPELLNGGKEVNNTASALGLPMSADMDRLPAAHIDTRLNYARKLKDRFLSSSARYLLRDQDASGIELLEHMLIEMLDSALRFSCRLWTRVVPHRVCGMRELSRRDWRLENPVSVLFHAQSSEVGCPASHLHEGCRDKMWEGYLASLVAGVAQQQQKSAGSSSEKSPAVVIIQPAIVAGVLEEGLLGPLITAEDAGGRPNARDDAKARVPVVWLRGRVIVSGFGAQGS</sequence>
<feature type="compositionally biased region" description="Basic and acidic residues" evidence="2">
    <location>
        <begin position="150"/>
        <end position="164"/>
    </location>
</feature>
<dbReference type="HOGENOM" id="CLU_508056_0_0_1"/>
<feature type="region of interest" description="Disordered" evidence="2">
    <location>
        <begin position="131"/>
        <end position="166"/>
    </location>
</feature>
<dbReference type="STRING" id="759272.G0SAF4"/>
<evidence type="ECO:0000256" key="1">
    <source>
        <dbReference type="SAM" id="Coils"/>
    </source>
</evidence>
<evidence type="ECO:0000256" key="2">
    <source>
        <dbReference type="SAM" id="MobiDB-lite"/>
    </source>
</evidence>
<keyword evidence="4" id="KW-1185">Reference proteome</keyword>
<protein>
    <submittedName>
        <fullName evidence="3">Uncharacterized protein</fullName>
    </submittedName>
</protein>
<evidence type="ECO:0000313" key="3">
    <source>
        <dbReference type="EMBL" id="EGS19726.1"/>
    </source>
</evidence>
<accession>G0SAF4</accession>
<dbReference type="eggNOG" id="ENOG502R6D6">
    <property type="taxonomic scope" value="Eukaryota"/>
</dbReference>
<dbReference type="KEGG" id="cthr:CTHT_0042080"/>
<reference evidence="3 4" key="1">
    <citation type="journal article" date="2011" name="Cell">
        <title>Insight into structure and assembly of the nuclear pore complex by utilizing the genome of a eukaryotic thermophile.</title>
        <authorList>
            <person name="Amlacher S."/>
            <person name="Sarges P."/>
            <person name="Flemming D."/>
            <person name="van Noort V."/>
            <person name="Kunze R."/>
            <person name="Devos D.P."/>
            <person name="Arumugam M."/>
            <person name="Bork P."/>
            <person name="Hurt E."/>
        </authorList>
    </citation>
    <scope>NUCLEOTIDE SEQUENCE [LARGE SCALE GENOMIC DNA]</scope>
    <source>
        <strain evidence="4">DSM 1495 / CBS 144.50 / IMI 039719</strain>
    </source>
</reference>
<name>G0SAF4_CHATD</name>
<keyword evidence="1" id="KW-0175">Coiled coil</keyword>
<evidence type="ECO:0000313" key="4">
    <source>
        <dbReference type="Proteomes" id="UP000008066"/>
    </source>
</evidence>
<dbReference type="RefSeq" id="XP_006694611.1">
    <property type="nucleotide sequence ID" value="XM_006694548.1"/>
</dbReference>
<gene>
    <name evidence="3" type="ORF">CTHT_0042080</name>
</gene>
<proteinExistence type="predicted"/>
<dbReference type="Proteomes" id="UP000008066">
    <property type="component" value="Unassembled WGS sequence"/>
</dbReference>
<dbReference type="GeneID" id="18258246"/>
<dbReference type="AlphaFoldDB" id="G0SAF4"/>
<feature type="coiled-coil region" evidence="1">
    <location>
        <begin position="179"/>
        <end position="235"/>
    </location>
</feature>